<dbReference type="Gene3D" id="3.30.70.100">
    <property type="match status" value="1"/>
</dbReference>
<keyword evidence="5 7" id="KW-1133">Transmembrane helix</keyword>
<dbReference type="Pfam" id="PF00924">
    <property type="entry name" value="MS_channel_2nd"/>
    <property type="match status" value="1"/>
</dbReference>
<evidence type="ECO:0000256" key="2">
    <source>
        <dbReference type="ARBA" id="ARBA00008017"/>
    </source>
</evidence>
<feature type="transmembrane region" description="Helical" evidence="7">
    <location>
        <begin position="27"/>
        <end position="46"/>
    </location>
</feature>
<accession>A0ABT0N880</accession>
<dbReference type="EMBL" id="JAKIKT010000004">
    <property type="protein sequence ID" value="MCL2914663.1"/>
    <property type="molecule type" value="Genomic_DNA"/>
</dbReference>
<evidence type="ECO:0000256" key="6">
    <source>
        <dbReference type="ARBA" id="ARBA00023136"/>
    </source>
</evidence>
<dbReference type="InterPro" id="IPR011066">
    <property type="entry name" value="MscS_channel_C_sf"/>
</dbReference>
<dbReference type="InterPro" id="IPR008910">
    <property type="entry name" value="MSC_TM_helix"/>
</dbReference>
<dbReference type="Gene3D" id="2.30.30.60">
    <property type="match status" value="1"/>
</dbReference>
<dbReference type="InterPro" id="IPR023408">
    <property type="entry name" value="MscS_beta-dom_sf"/>
</dbReference>
<evidence type="ECO:0000256" key="1">
    <source>
        <dbReference type="ARBA" id="ARBA00004651"/>
    </source>
</evidence>
<dbReference type="SUPFAM" id="SSF82861">
    <property type="entry name" value="Mechanosensitive channel protein MscS (YggB), transmembrane region"/>
    <property type="match status" value="1"/>
</dbReference>
<organism evidence="9 10">
    <name type="scientific">Shewanella corallii</name>
    <dbReference type="NCBI Taxonomy" id="560080"/>
    <lineage>
        <taxon>Bacteria</taxon>
        <taxon>Pseudomonadati</taxon>
        <taxon>Pseudomonadota</taxon>
        <taxon>Gammaproteobacteria</taxon>
        <taxon>Alteromonadales</taxon>
        <taxon>Shewanellaceae</taxon>
        <taxon>Shewanella</taxon>
    </lineage>
</organism>
<comment type="caution">
    <text evidence="7">Lacks conserved residue(s) required for the propagation of feature annotation.</text>
</comment>
<dbReference type="InterPro" id="IPR011014">
    <property type="entry name" value="MscS_channel_TM-2"/>
</dbReference>
<proteinExistence type="inferred from homology"/>
<comment type="subcellular location">
    <subcellularLocation>
        <location evidence="7">Cell inner membrane</location>
        <topology evidence="7">Multi-pass membrane protein</topology>
    </subcellularLocation>
    <subcellularLocation>
        <location evidence="1">Cell membrane</location>
        <topology evidence="1">Multi-pass membrane protein</topology>
    </subcellularLocation>
</comment>
<feature type="transmembrane region" description="Helical" evidence="7">
    <location>
        <begin position="93"/>
        <end position="111"/>
    </location>
</feature>
<evidence type="ECO:0000313" key="9">
    <source>
        <dbReference type="EMBL" id="MCL2914663.1"/>
    </source>
</evidence>
<evidence type="ECO:0000256" key="5">
    <source>
        <dbReference type="ARBA" id="ARBA00022989"/>
    </source>
</evidence>
<dbReference type="InterPro" id="IPR006685">
    <property type="entry name" value="MscS_channel_2nd"/>
</dbReference>
<comment type="similarity">
    <text evidence="2 7">Belongs to the MscS (TC 1.A.23) family.</text>
</comment>
<keyword evidence="6 7" id="KW-0472">Membrane</keyword>
<dbReference type="PANTHER" id="PTHR30221">
    <property type="entry name" value="SMALL-CONDUCTANCE MECHANOSENSITIVE CHANNEL"/>
    <property type="match status" value="1"/>
</dbReference>
<keyword evidence="4 7" id="KW-0812">Transmembrane</keyword>
<dbReference type="SUPFAM" id="SSF50182">
    <property type="entry name" value="Sm-like ribonucleoproteins"/>
    <property type="match status" value="1"/>
</dbReference>
<dbReference type="PANTHER" id="PTHR30221:SF8">
    <property type="entry name" value="SMALL-CONDUCTANCE MECHANOSENSITIVE CHANNEL"/>
    <property type="match status" value="1"/>
</dbReference>
<feature type="transmembrane region" description="Helical" evidence="7">
    <location>
        <begin position="67"/>
        <end position="87"/>
    </location>
</feature>
<name>A0ABT0N880_9GAMM</name>
<comment type="subunit">
    <text evidence="7">Homoheptamer.</text>
</comment>
<dbReference type="Proteomes" id="UP001202831">
    <property type="component" value="Unassembled WGS sequence"/>
</dbReference>
<evidence type="ECO:0000313" key="10">
    <source>
        <dbReference type="Proteomes" id="UP001202831"/>
    </source>
</evidence>
<dbReference type="Pfam" id="PF05552">
    <property type="entry name" value="MS_channel_1st_1"/>
    <property type="match status" value="1"/>
</dbReference>
<reference evidence="9 10" key="1">
    <citation type="submission" date="2022-01" db="EMBL/GenBank/DDBJ databases">
        <title>Whole genome-based taxonomy of the Shewanellaceae.</title>
        <authorList>
            <person name="Martin-Rodriguez A.J."/>
        </authorList>
    </citation>
    <scope>NUCLEOTIDE SEQUENCE [LARGE SCALE GENOMIC DNA]</scope>
    <source>
        <strain evidence="9 10">DSM 21332</strain>
    </source>
</reference>
<comment type="caution">
    <text evidence="9">The sequence shown here is derived from an EMBL/GenBank/DDBJ whole genome shotgun (WGS) entry which is preliminary data.</text>
</comment>
<dbReference type="Gene3D" id="1.10.287.1260">
    <property type="match status" value="1"/>
</dbReference>
<evidence type="ECO:0000256" key="3">
    <source>
        <dbReference type="ARBA" id="ARBA00022475"/>
    </source>
</evidence>
<keyword evidence="7" id="KW-0406">Ion transport</keyword>
<sequence>MDQAGLDKELEQLQQVYQMVTEFLVNYSFQLIGAAFIFLLGLWVAAKISNLIKRKFETHQIDQTLGNFVSNLVRVLIIIMAGIIALGKLGISITPMVAAIGAASLGAGLAIQGMLSNYAAGVTIIVTRPFVIGDTIEVKGVTGVVEDIHLGFTELSNEDGEKITIPNKHIVGEILHNSAECKLVETRFTVSYQTDADQLTSLIHGLLSDAPQVATDRGIQVGINDFNPMGMEIGVRYLVPTATYHRDKYETNMMLHRQLKQANIEMACPLREIHVPPGGHPL</sequence>
<gene>
    <name evidence="9" type="ORF">L2725_12880</name>
</gene>
<dbReference type="InterPro" id="IPR010920">
    <property type="entry name" value="LSM_dom_sf"/>
</dbReference>
<dbReference type="RefSeq" id="WP_249249336.1">
    <property type="nucleotide sequence ID" value="NZ_JAKIKT010000004.1"/>
</dbReference>
<evidence type="ECO:0000256" key="4">
    <source>
        <dbReference type="ARBA" id="ARBA00022692"/>
    </source>
</evidence>
<evidence type="ECO:0000259" key="8">
    <source>
        <dbReference type="Pfam" id="PF00924"/>
    </source>
</evidence>
<keyword evidence="7" id="KW-0407">Ion channel</keyword>
<keyword evidence="7" id="KW-0997">Cell inner membrane</keyword>
<evidence type="ECO:0000256" key="7">
    <source>
        <dbReference type="RuleBase" id="RU369025"/>
    </source>
</evidence>
<comment type="function">
    <text evidence="7">Mechanosensitive channel that participates in the regulation of osmotic pressure changes within the cell, opening in response to stretch forces in the membrane lipid bilayer, without the need for other proteins. Contributes to normal resistance to hypoosmotic shock. Forms an ion channel of 1.0 nanosiemens conductance with a slight preference for anions.</text>
</comment>
<dbReference type="SUPFAM" id="SSF82689">
    <property type="entry name" value="Mechanosensitive channel protein MscS (YggB), C-terminal domain"/>
    <property type="match status" value="1"/>
</dbReference>
<keyword evidence="3" id="KW-1003">Cell membrane</keyword>
<feature type="domain" description="Mechanosensitive ion channel MscS" evidence="8">
    <location>
        <begin position="114"/>
        <end position="178"/>
    </location>
</feature>
<protein>
    <recommendedName>
        <fullName evidence="7">Small-conductance mechanosensitive channel</fullName>
    </recommendedName>
</protein>
<keyword evidence="10" id="KW-1185">Reference proteome</keyword>
<keyword evidence="7" id="KW-0813">Transport</keyword>
<dbReference type="InterPro" id="IPR045275">
    <property type="entry name" value="MscS_archaea/bacteria_type"/>
</dbReference>